<sequence length="90" mass="10013">MSDAGSQLQGSDDSTTFSKTSKLAPVKMQSPNFSETTSKLLLSIKDVFNLINAVITTIYYLVCQWLAIQKRPVFVQGFVKNGFENVEKAF</sequence>
<organism evidence="1 2">
    <name type="scientific">Panagrolaimus sp. JU765</name>
    <dbReference type="NCBI Taxonomy" id="591449"/>
    <lineage>
        <taxon>Eukaryota</taxon>
        <taxon>Metazoa</taxon>
        <taxon>Ecdysozoa</taxon>
        <taxon>Nematoda</taxon>
        <taxon>Chromadorea</taxon>
        <taxon>Rhabditida</taxon>
        <taxon>Tylenchina</taxon>
        <taxon>Panagrolaimomorpha</taxon>
        <taxon>Panagrolaimoidea</taxon>
        <taxon>Panagrolaimidae</taxon>
        <taxon>Panagrolaimus</taxon>
    </lineage>
</organism>
<evidence type="ECO:0000313" key="2">
    <source>
        <dbReference type="WBParaSite" id="JU765_v2.g11057.t1"/>
    </source>
</evidence>
<accession>A0AC34PXT3</accession>
<evidence type="ECO:0000313" key="1">
    <source>
        <dbReference type="Proteomes" id="UP000887576"/>
    </source>
</evidence>
<protein>
    <submittedName>
        <fullName evidence="2">Uncharacterized protein</fullName>
    </submittedName>
</protein>
<dbReference type="WBParaSite" id="JU765_v2.g11057.t1">
    <property type="protein sequence ID" value="JU765_v2.g11057.t1"/>
    <property type="gene ID" value="JU765_v2.g11057"/>
</dbReference>
<reference evidence="2" key="1">
    <citation type="submission" date="2022-11" db="UniProtKB">
        <authorList>
            <consortium name="WormBaseParasite"/>
        </authorList>
    </citation>
    <scope>IDENTIFICATION</scope>
</reference>
<name>A0AC34PXT3_9BILA</name>
<proteinExistence type="predicted"/>
<dbReference type="Proteomes" id="UP000887576">
    <property type="component" value="Unplaced"/>
</dbReference>